<dbReference type="Pfam" id="PF08268">
    <property type="entry name" value="FBA_3"/>
    <property type="match status" value="1"/>
</dbReference>
<dbReference type="InterPro" id="IPR017451">
    <property type="entry name" value="F-box-assoc_interact_dom"/>
</dbReference>
<keyword evidence="1" id="KW-0812">Transmembrane</keyword>
<dbReference type="SUPFAM" id="SSF81383">
    <property type="entry name" value="F-box domain"/>
    <property type="match status" value="1"/>
</dbReference>
<dbReference type="EMBL" id="KI517426">
    <property type="protein sequence ID" value="ESQ46272.1"/>
    <property type="molecule type" value="Genomic_DNA"/>
</dbReference>
<name>V4LUV1_EUTSA</name>
<dbReference type="eggNOG" id="ENOG502SNHU">
    <property type="taxonomic scope" value="Eukaryota"/>
</dbReference>
<dbReference type="PANTHER" id="PTHR31111">
    <property type="entry name" value="BNAA05G37150D PROTEIN-RELATED"/>
    <property type="match status" value="1"/>
</dbReference>
<gene>
    <name evidence="4" type="ORF">EUTSA_v10000202mg</name>
</gene>
<evidence type="ECO:0000259" key="3">
    <source>
        <dbReference type="Pfam" id="PF08268"/>
    </source>
</evidence>
<organism evidence="4 5">
    <name type="scientific">Eutrema salsugineum</name>
    <name type="common">Saltwater cress</name>
    <name type="synonym">Sisymbrium salsugineum</name>
    <dbReference type="NCBI Taxonomy" id="72664"/>
    <lineage>
        <taxon>Eukaryota</taxon>
        <taxon>Viridiplantae</taxon>
        <taxon>Streptophyta</taxon>
        <taxon>Embryophyta</taxon>
        <taxon>Tracheophyta</taxon>
        <taxon>Spermatophyta</taxon>
        <taxon>Magnoliopsida</taxon>
        <taxon>eudicotyledons</taxon>
        <taxon>Gunneridae</taxon>
        <taxon>Pentapetalae</taxon>
        <taxon>rosids</taxon>
        <taxon>malvids</taxon>
        <taxon>Brassicales</taxon>
        <taxon>Brassicaceae</taxon>
        <taxon>Eutremeae</taxon>
        <taxon>Eutrema</taxon>
    </lineage>
</organism>
<dbReference type="InterPro" id="IPR036047">
    <property type="entry name" value="F-box-like_dom_sf"/>
</dbReference>
<dbReference type="KEGG" id="eus:EUTSA_v10000202mg"/>
<protein>
    <submittedName>
        <fullName evidence="4">Uncharacterized protein</fullName>
    </submittedName>
</protein>
<dbReference type="PANTHER" id="PTHR31111:SF106">
    <property type="entry name" value="F-BOX ASSOCIATED UBIQUITINATION EFFECTOR FAMILY PROTEIN"/>
    <property type="match status" value="1"/>
</dbReference>
<reference evidence="4 5" key="1">
    <citation type="journal article" date="2013" name="Front. Plant Sci.">
        <title>The Reference Genome of the Halophytic Plant Eutrema salsugineum.</title>
        <authorList>
            <person name="Yang R."/>
            <person name="Jarvis D.E."/>
            <person name="Chen H."/>
            <person name="Beilstein M.A."/>
            <person name="Grimwood J."/>
            <person name="Jenkins J."/>
            <person name="Shu S."/>
            <person name="Prochnik S."/>
            <person name="Xin M."/>
            <person name="Ma C."/>
            <person name="Schmutz J."/>
            <person name="Wing R.A."/>
            <person name="Mitchell-Olds T."/>
            <person name="Schumaker K.S."/>
            <person name="Wang X."/>
        </authorList>
    </citation>
    <scope>NUCLEOTIDE SEQUENCE [LARGE SCALE GENOMIC DNA]</scope>
</reference>
<dbReference type="InterPro" id="IPR001810">
    <property type="entry name" value="F-box_dom"/>
</dbReference>
<evidence type="ECO:0000259" key="2">
    <source>
        <dbReference type="Pfam" id="PF00646"/>
    </source>
</evidence>
<dbReference type="InterPro" id="IPR013187">
    <property type="entry name" value="F-box-assoc_dom_typ3"/>
</dbReference>
<keyword evidence="5" id="KW-1185">Reference proteome</keyword>
<dbReference type="AlphaFoldDB" id="V4LUV1"/>
<dbReference type="Proteomes" id="UP000030689">
    <property type="component" value="Unassembled WGS sequence"/>
</dbReference>
<feature type="transmembrane region" description="Helical" evidence="1">
    <location>
        <begin position="308"/>
        <end position="326"/>
    </location>
</feature>
<dbReference type="Pfam" id="PF00646">
    <property type="entry name" value="F-box"/>
    <property type="match status" value="1"/>
</dbReference>
<feature type="domain" description="F-box associated beta-propeller type 3" evidence="3">
    <location>
        <begin position="45"/>
        <end position="356"/>
    </location>
</feature>
<dbReference type="Gramene" id="ESQ46272">
    <property type="protein sequence ID" value="ESQ46272"/>
    <property type="gene ID" value="EUTSA_v10000202mg"/>
</dbReference>
<accession>V4LUV1</accession>
<proteinExistence type="predicted"/>
<dbReference type="NCBIfam" id="TIGR01640">
    <property type="entry name" value="F_box_assoc_1"/>
    <property type="match status" value="1"/>
</dbReference>
<evidence type="ECO:0000256" key="1">
    <source>
        <dbReference type="SAM" id="Phobius"/>
    </source>
</evidence>
<keyword evidence="1" id="KW-1133">Transmembrane helix</keyword>
<evidence type="ECO:0000313" key="4">
    <source>
        <dbReference type="EMBL" id="ESQ46272.1"/>
    </source>
</evidence>
<feature type="domain" description="F-box" evidence="2">
    <location>
        <begin position="2"/>
        <end position="32"/>
    </location>
</feature>
<evidence type="ECO:0000313" key="5">
    <source>
        <dbReference type="Proteomes" id="UP000030689"/>
    </source>
</evidence>
<keyword evidence="1" id="KW-0472">Membrane</keyword>
<dbReference type="OrthoDB" id="1027976at2759"/>
<dbReference type="OMA" id="CYASACA"/>
<dbReference type="STRING" id="72664.V4LUV1"/>
<sequence length="372" mass="43417">MEILKRLPVKTLARFLCVSKLWACTIRRRDFMKLFLTESSNRPDRLFITFQREDNRQDGFFYSSHLTRNQGEASVATYQMKHLSYKLTTESPSVHGLFCYRTICGFGLAVYNSSTRRCITLPQFEHQSYIIQHLLGYDPIDGVYKVLCLTKPRSFFHTAEREPVFQVLTLGNEKSSWKVIENSHPHLPFKSQICIDGVVYYEAKVGTERKEVAVMSFDVRSEKFHVIKRPALSIISRTMIRYEGKLAIVGGLIPVNGSVDLWVLEDAVKHEWLRKTFVLPHLWTNLQDTRTSLPGLHRFIDVTDAGEFLLAPILLWVPLPPYYVLYYDPKRNSMRKVETEGITEHKLLRYKKGYNRYLFHVFSSQVESLMFL</sequence>